<dbReference type="Proteomes" id="UP000033452">
    <property type="component" value="Unassembled WGS sequence"/>
</dbReference>
<proteinExistence type="predicted"/>
<dbReference type="PATRIC" id="fig|43658.5.peg.3058"/>
<comment type="caution">
    <text evidence="1">The sequence shown here is derived from an EMBL/GenBank/DDBJ whole genome shotgun (WGS) entry which is preliminary data.</text>
</comment>
<gene>
    <name evidence="1" type="ORF">TW77_14450</name>
</gene>
<evidence type="ECO:0000313" key="1">
    <source>
        <dbReference type="EMBL" id="KJZ07703.1"/>
    </source>
</evidence>
<accession>A0A0F4QJ18</accession>
<name>A0A0F4QJ18_9GAMM</name>
<reference evidence="1 2" key="1">
    <citation type="journal article" date="2015" name="BMC Genomics">
        <title>Genome mining reveals unlocked bioactive potential of marine Gram-negative bacteria.</title>
        <authorList>
            <person name="Machado H."/>
            <person name="Sonnenschein E.C."/>
            <person name="Melchiorsen J."/>
            <person name="Gram L."/>
        </authorList>
    </citation>
    <scope>NUCLEOTIDE SEQUENCE [LARGE SCALE GENOMIC DNA]</scope>
    <source>
        <strain evidence="1 2">S2471</strain>
    </source>
</reference>
<dbReference type="OrthoDB" id="6296564at2"/>
<organism evidence="1 2">
    <name type="scientific">Pseudoalteromonas rubra</name>
    <dbReference type="NCBI Taxonomy" id="43658"/>
    <lineage>
        <taxon>Bacteria</taxon>
        <taxon>Pseudomonadati</taxon>
        <taxon>Pseudomonadota</taxon>
        <taxon>Gammaproteobacteria</taxon>
        <taxon>Alteromonadales</taxon>
        <taxon>Pseudoalteromonadaceae</taxon>
        <taxon>Pseudoalteromonas</taxon>
    </lineage>
</organism>
<keyword evidence="2" id="KW-1185">Reference proteome</keyword>
<dbReference type="RefSeq" id="WP_046005696.1">
    <property type="nucleotide sequence ID" value="NZ_JXYA01000032.1"/>
</dbReference>
<dbReference type="AlphaFoldDB" id="A0A0F4QJ18"/>
<evidence type="ECO:0000313" key="2">
    <source>
        <dbReference type="Proteomes" id="UP000033452"/>
    </source>
</evidence>
<sequence>MSAFWNYRVIYCEANKDAPEQYQVHAVEYNENGKAVNWSETGESPYGQSIDDLKADFTRLQTAFDKPVLKVIRKPRGYELVEKDSGEVAHETPPAKAE</sequence>
<protein>
    <submittedName>
        <fullName evidence="1">Uncharacterized protein</fullName>
    </submittedName>
</protein>
<dbReference type="EMBL" id="JXYA01000032">
    <property type="protein sequence ID" value="KJZ07703.1"/>
    <property type="molecule type" value="Genomic_DNA"/>
</dbReference>